<organism evidence="3 4">
    <name type="scientific">Heracleum sosnowskyi</name>
    <dbReference type="NCBI Taxonomy" id="360622"/>
    <lineage>
        <taxon>Eukaryota</taxon>
        <taxon>Viridiplantae</taxon>
        <taxon>Streptophyta</taxon>
        <taxon>Embryophyta</taxon>
        <taxon>Tracheophyta</taxon>
        <taxon>Spermatophyta</taxon>
        <taxon>Magnoliopsida</taxon>
        <taxon>eudicotyledons</taxon>
        <taxon>Gunneridae</taxon>
        <taxon>Pentapetalae</taxon>
        <taxon>asterids</taxon>
        <taxon>campanulids</taxon>
        <taxon>Apiales</taxon>
        <taxon>Apiaceae</taxon>
        <taxon>Apioideae</taxon>
        <taxon>apioid superclade</taxon>
        <taxon>Tordylieae</taxon>
        <taxon>Tordyliinae</taxon>
        <taxon>Heracleum</taxon>
    </lineage>
</organism>
<dbReference type="Pfam" id="PF03108">
    <property type="entry name" value="DBD_Tnp_Mut"/>
    <property type="match status" value="1"/>
</dbReference>
<protein>
    <recommendedName>
        <fullName evidence="2">Transposase MuDR plant domain-containing protein</fullName>
    </recommendedName>
</protein>
<feature type="domain" description="Transposase MuDR plant" evidence="2">
    <location>
        <begin position="208"/>
        <end position="271"/>
    </location>
</feature>
<name>A0AAD8HEW4_9APIA</name>
<reference evidence="3" key="1">
    <citation type="submission" date="2023-02" db="EMBL/GenBank/DDBJ databases">
        <title>Genome of toxic invasive species Heracleum sosnowskyi carries increased number of genes despite the absence of recent whole-genome duplications.</title>
        <authorList>
            <person name="Schelkunov M."/>
            <person name="Shtratnikova V."/>
            <person name="Makarenko M."/>
            <person name="Klepikova A."/>
            <person name="Omelchenko D."/>
            <person name="Novikova G."/>
            <person name="Obukhova E."/>
            <person name="Bogdanov V."/>
            <person name="Penin A."/>
            <person name="Logacheva M."/>
        </authorList>
    </citation>
    <scope>NUCLEOTIDE SEQUENCE</scope>
    <source>
        <strain evidence="3">Hsosn_3</strain>
        <tissue evidence="3">Leaf</tissue>
    </source>
</reference>
<reference evidence="3" key="2">
    <citation type="submission" date="2023-05" db="EMBL/GenBank/DDBJ databases">
        <authorList>
            <person name="Schelkunov M.I."/>
        </authorList>
    </citation>
    <scope>NUCLEOTIDE SEQUENCE</scope>
    <source>
        <strain evidence="3">Hsosn_3</strain>
        <tissue evidence="3">Leaf</tissue>
    </source>
</reference>
<feature type="region of interest" description="Disordered" evidence="1">
    <location>
        <begin position="1"/>
        <end position="85"/>
    </location>
</feature>
<gene>
    <name evidence="3" type="ORF">POM88_040660</name>
</gene>
<feature type="compositionally biased region" description="Low complexity" evidence="1">
    <location>
        <begin position="44"/>
        <end position="57"/>
    </location>
</feature>
<sequence>MKELITRANAKRNDQGGSCFYNIPPHDDDDDDDEDGEDGGGEASGNAGNAGGSNSENTGIQSQNEGNEETPSQEKKDAGATDEEESRILEALEASILRCAIDCIYAEKDAVTKDVFSSEDEEWCEIRKNRKLVKQVKKKSTELTSNGEDKRDFENDYESDSFNVVELESTYSSDLEVESAQTKKPKKVTRSIKMHTTFNPKTPMKNINFEPGLLFTSVQVLKNAIIDYAVEQKREIWYSKNDLQRVQARCRDNCPWYLFASRVDTDGAFQVKTYNINHNCVMVNKHKFVRSDCMNDNPEDKVDSCYSKNVYMQDYQQLLRPMKGSVHWPKTGLPDILPPKARRMLGRPKKHRRKEQGEEGA</sequence>
<accession>A0AAD8HEW4</accession>
<feature type="region of interest" description="Disordered" evidence="1">
    <location>
        <begin position="330"/>
        <end position="361"/>
    </location>
</feature>
<dbReference type="InterPro" id="IPR004332">
    <property type="entry name" value="Transposase_MuDR"/>
</dbReference>
<keyword evidence="4" id="KW-1185">Reference proteome</keyword>
<dbReference type="EMBL" id="JAUIZM010000009">
    <property type="protein sequence ID" value="KAK1365099.1"/>
    <property type="molecule type" value="Genomic_DNA"/>
</dbReference>
<dbReference type="Proteomes" id="UP001237642">
    <property type="component" value="Unassembled WGS sequence"/>
</dbReference>
<evidence type="ECO:0000313" key="4">
    <source>
        <dbReference type="Proteomes" id="UP001237642"/>
    </source>
</evidence>
<feature type="compositionally biased region" description="Basic residues" evidence="1">
    <location>
        <begin position="340"/>
        <end position="354"/>
    </location>
</feature>
<proteinExistence type="predicted"/>
<feature type="compositionally biased region" description="Acidic residues" evidence="1">
    <location>
        <begin position="27"/>
        <end position="40"/>
    </location>
</feature>
<evidence type="ECO:0000313" key="3">
    <source>
        <dbReference type="EMBL" id="KAK1365099.1"/>
    </source>
</evidence>
<dbReference type="AlphaFoldDB" id="A0AAD8HEW4"/>
<comment type="caution">
    <text evidence="3">The sequence shown here is derived from an EMBL/GenBank/DDBJ whole genome shotgun (WGS) entry which is preliminary data.</text>
</comment>
<evidence type="ECO:0000256" key="1">
    <source>
        <dbReference type="SAM" id="MobiDB-lite"/>
    </source>
</evidence>
<evidence type="ECO:0000259" key="2">
    <source>
        <dbReference type="Pfam" id="PF03108"/>
    </source>
</evidence>